<sequence>MQSILQESTSHSTPWYRDDPRPTHLTPDICSFFEEYSGIQGAEIAAHVLKVREKAWHIRPYPCIGSFAFLDFSLRDLPNYASLLRLLKTDGRTFVDLGCCFAQNMRWLAKDGVPPHAMIGVDLLPDFWDLSFDLFRDRDKMGSRLIVGDVLHDGQSKEFGELERNVDVVFAGNLFHLFGWDDQVKVATRAVQWSRGPGSVICGEMIGMVEARSKVSGWGESGTTHFWQDEKSWRNLWEKVEEITGTAWNVWTHSVRTSELGDCYSYMGDSTTKMRFVCTRKA</sequence>
<feature type="compositionally biased region" description="Polar residues" evidence="5">
    <location>
        <begin position="1"/>
        <end position="13"/>
    </location>
</feature>
<comment type="pathway">
    <text evidence="1">Secondary metabolite biosynthesis.</text>
</comment>
<comment type="caution">
    <text evidence="6">The sequence shown here is derived from an EMBL/GenBank/DDBJ whole genome shotgun (WGS) entry which is preliminary data.</text>
</comment>
<evidence type="ECO:0000313" key="7">
    <source>
        <dbReference type="Proteomes" id="UP000696280"/>
    </source>
</evidence>
<protein>
    <recommendedName>
        <fullName evidence="8">Methyltransferase domain-containing protein</fullName>
    </recommendedName>
</protein>
<proteinExistence type="inferred from homology"/>
<dbReference type="Proteomes" id="UP000696280">
    <property type="component" value="Unassembled WGS sequence"/>
</dbReference>
<keyword evidence="3" id="KW-0949">S-adenosyl-L-methionine</keyword>
<evidence type="ECO:0000256" key="4">
    <source>
        <dbReference type="ARBA" id="ARBA00038314"/>
    </source>
</evidence>
<dbReference type="GO" id="GO:0016740">
    <property type="term" value="F:transferase activity"/>
    <property type="evidence" value="ECO:0007669"/>
    <property type="project" value="UniProtKB-KW"/>
</dbReference>
<evidence type="ECO:0000256" key="3">
    <source>
        <dbReference type="ARBA" id="ARBA00022691"/>
    </source>
</evidence>
<evidence type="ECO:0000256" key="2">
    <source>
        <dbReference type="ARBA" id="ARBA00022679"/>
    </source>
</evidence>
<evidence type="ECO:0000256" key="5">
    <source>
        <dbReference type="SAM" id="MobiDB-lite"/>
    </source>
</evidence>
<evidence type="ECO:0008006" key="8">
    <source>
        <dbReference type="Google" id="ProtNLM"/>
    </source>
</evidence>
<comment type="similarity">
    <text evidence="4">Belongs to the class I-like SAM-binding methyltransferase superfamily.</text>
</comment>
<reference evidence="6" key="1">
    <citation type="submission" date="2021-07" db="EMBL/GenBank/DDBJ databases">
        <authorList>
            <person name="Durling M."/>
        </authorList>
    </citation>
    <scope>NUCLEOTIDE SEQUENCE</scope>
</reference>
<feature type="region of interest" description="Disordered" evidence="5">
    <location>
        <begin position="1"/>
        <end position="20"/>
    </location>
</feature>
<dbReference type="PANTHER" id="PTHR35897:SF1">
    <property type="entry name" value="METHYLTRANSFERASE AUSD"/>
    <property type="match status" value="1"/>
</dbReference>
<dbReference type="EMBL" id="CAJVRL010000092">
    <property type="protein sequence ID" value="CAG8959492.1"/>
    <property type="molecule type" value="Genomic_DNA"/>
</dbReference>
<dbReference type="InterPro" id="IPR051654">
    <property type="entry name" value="Meroterpenoid_MTases"/>
</dbReference>
<organism evidence="6 7">
    <name type="scientific">Hymenoscyphus fraxineus</name>
    <dbReference type="NCBI Taxonomy" id="746836"/>
    <lineage>
        <taxon>Eukaryota</taxon>
        <taxon>Fungi</taxon>
        <taxon>Dikarya</taxon>
        <taxon>Ascomycota</taxon>
        <taxon>Pezizomycotina</taxon>
        <taxon>Leotiomycetes</taxon>
        <taxon>Helotiales</taxon>
        <taxon>Helotiaceae</taxon>
        <taxon>Hymenoscyphus</taxon>
    </lineage>
</organism>
<dbReference type="PANTHER" id="PTHR35897">
    <property type="entry name" value="METHYLTRANSFERASE AUSD"/>
    <property type="match status" value="1"/>
</dbReference>
<keyword evidence="7" id="KW-1185">Reference proteome</keyword>
<keyword evidence="2" id="KW-0808">Transferase</keyword>
<name>A0A9N9L8K2_9HELO</name>
<evidence type="ECO:0000256" key="1">
    <source>
        <dbReference type="ARBA" id="ARBA00005179"/>
    </source>
</evidence>
<dbReference type="InterPro" id="IPR029063">
    <property type="entry name" value="SAM-dependent_MTases_sf"/>
</dbReference>
<dbReference type="OrthoDB" id="2094832at2759"/>
<accession>A0A9N9L8K2</accession>
<evidence type="ECO:0000313" key="6">
    <source>
        <dbReference type="EMBL" id="CAG8959492.1"/>
    </source>
</evidence>
<gene>
    <name evidence="6" type="ORF">HYFRA_00001391</name>
</gene>
<dbReference type="SUPFAM" id="SSF53335">
    <property type="entry name" value="S-adenosyl-L-methionine-dependent methyltransferases"/>
    <property type="match status" value="1"/>
</dbReference>
<dbReference type="AlphaFoldDB" id="A0A9N9L8K2"/>
<dbReference type="Gene3D" id="3.40.50.150">
    <property type="entry name" value="Vaccinia Virus protein VP39"/>
    <property type="match status" value="1"/>
</dbReference>